<dbReference type="CDD" id="cd17393">
    <property type="entry name" value="MFS_MosC_like"/>
    <property type="match status" value="1"/>
</dbReference>
<feature type="domain" description="Major facilitator superfamily (MFS) profile" evidence="6">
    <location>
        <begin position="7"/>
        <end position="401"/>
    </location>
</feature>
<dbReference type="EMBL" id="CAEZSX010000092">
    <property type="protein sequence ID" value="CAB4556366.1"/>
    <property type="molecule type" value="Genomic_DNA"/>
</dbReference>
<name>A0A6J6CZ07_9ZZZZ</name>
<dbReference type="Pfam" id="PF07690">
    <property type="entry name" value="MFS_1"/>
    <property type="match status" value="1"/>
</dbReference>
<dbReference type="Gene3D" id="1.20.1250.20">
    <property type="entry name" value="MFS general substrate transporter like domains"/>
    <property type="match status" value="2"/>
</dbReference>
<feature type="transmembrane region" description="Helical" evidence="5">
    <location>
        <begin position="254"/>
        <end position="274"/>
    </location>
</feature>
<feature type="transmembrane region" description="Helical" evidence="5">
    <location>
        <begin position="286"/>
        <end position="305"/>
    </location>
</feature>
<dbReference type="PANTHER" id="PTHR23514:SF13">
    <property type="entry name" value="INNER MEMBRANE PROTEIN YBJJ"/>
    <property type="match status" value="1"/>
</dbReference>
<proteinExistence type="predicted"/>
<evidence type="ECO:0000259" key="6">
    <source>
        <dbReference type="PROSITE" id="PS50850"/>
    </source>
</evidence>
<dbReference type="InterPro" id="IPR020846">
    <property type="entry name" value="MFS_dom"/>
</dbReference>
<evidence type="ECO:0000256" key="5">
    <source>
        <dbReference type="SAM" id="Phobius"/>
    </source>
</evidence>
<comment type="subcellular location">
    <subcellularLocation>
        <location evidence="1">Membrane</location>
        <topology evidence="1">Multi-pass membrane protein</topology>
    </subcellularLocation>
</comment>
<dbReference type="SUPFAM" id="SSF103473">
    <property type="entry name" value="MFS general substrate transporter"/>
    <property type="match status" value="1"/>
</dbReference>
<dbReference type="InterPro" id="IPR036259">
    <property type="entry name" value="MFS_trans_sf"/>
</dbReference>
<feature type="transmembrane region" description="Helical" evidence="5">
    <location>
        <begin position="72"/>
        <end position="91"/>
    </location>
</feature>
<keyword evidence="3 5" id="KW-1133">Transmembrane helix</keyword>
<dbReference type="PROSITE" id="PS50850">
    <property type="entry name" value="MFS"/>
    <property type="match status" value="1"/>
</dbReference>
<feature type="transmembrane region" description="Helical" evidence="5">
    <location>
        <begin position="216"/>
        <end position="234"/>
    </location>
</feature>
<accession>A0A6J6CZ07</accession>
<feature type="transmembrane region" description="Helical" evidence="5">
    <location>
        <begin position="12"/>
        <end position="31"/>
    </location>
</feature>
<dbReference type="InterPro" id="IPR011701">
    <property type="entry name" value="MFS"/>
</dbReference>
<dbReference type="PANTHER" id="PTHR23514">
    <property type="entry name" value="BYPASS OF STOP CODON PROTEIN 6"/>
    <property type="match status" value="1"/>
</dbReference>
<dbReference type="GO" id="GO:0022857">
    <property type="term" value="F:transmembrane transporter activity"/>
    <property type="evidence" value="ECO:0007669"/>
    <property type="project" value="InterPro"/>
</dbReference>
<keyword evidence="2 5" id="KW-0812">Transmembrane</keyword>
<keyword evidence="4 5" id="KW-0472">Membrane</keyword>
<dbReference type="InterPro" id="IPR051788">
    <property type="entry name" value="MFS_Transporter"/>
</dbReference>
<evidence type="ECO:0000313" key="7">
    <source>
        <dbReference type="EMBL" id="CAB4556366.1"/>
    </source>
</evidence>
<dbReference type="GO" id="GO:0016020">
    <property type="term" value="C:membrane"/>
    <property type="evidence" value="ECO:0007669"/>
    <property type="project" value="UniProtKB-SubCell"/>
</dbReference>
<organism evidence="7">
    <name type="scientific">freshwater metagenome</name>
    <dbReference type="NCBI Taxonomy" id="449393"/>
    <lineage>
        <taxon>unclassified sequences</taxon>
        <taxon>metagenomes</taxon>
        <taxon>ecological metagenomes</taxon>
    </lineage>
</organism>
<feature type="transmembrane region" description="Helical" evidence="5">
    <location>
        <begin position="345"/>
        <end position="368"/>
    </location>
</feature>
<feature type="transmembrane region" description="Helical" evidence="5">
    <location>
        <begin position="311"/>
        <end position="333"/>
    </location>
</feature>
<dbReference type="AlphaFoldDB" id="A0A6J6CZ07"/>
<feature type="transmembrane region" description="Helical" evidence="5">
    <location>
        <begin position="159"/>
        <end position="177"/>
    </location>
</feature>
<feature type="transmembrane region" description="Helical" evidence="5">
    <location>
        <begin position="130"/>
        <end position="153"/>
    </location>
</feature>
<reference evidence="7" key="1">
    <citation type="submission" date="2020-05" db="EMBL/GenBank/DDBJ databases">
        <authorList>
            <person name="Chiriac C."/>
            <person name="Salcher M."/>
            <person name="Ghai R."/>
            <person name="Kavagutti S V."/>
        </authorList>
    </citation>
    <scope>NUCLEOTIDE SEQUENCE</scope>
</reference>
<gene>
    <name evidence="7" type="ORF">UFOPK1537_00630</name>
</gene>
<evidence type="ECO:0000256" key="3">
    <source>
        <dbReference type="ARBA" id="ARBA00022989"/>
    </source>
</evidence>
<protein>
    <submittedName>
        <fullName evidence="7">Unannotated protein</fullName>
    </submittedName>
</protein>
<feature type="transmembrane region" description="Helical" evidence="5">
    <location>
        <begin position="97"/>
        <end position="118"/>
    </location>
</feature>
<evidence type="ECO:0000256" key="1">
    <source>
        <dbReference type="ARBA" id="ARBA00004141"/>
    </source>
</evidence>
<evidence type="ECO:0000256" key="2">
    <source>
        <dbReference type="ARBA" id="ARBA00022692"/>
    </source>
</evidence>
<sequence>MTSLQKARFAVFAYFTIAGAAVTFWAVHIPFVENKLEISHSTIGGLLLVLGAGALAASVVVGQFIDRVGSKTATFVAAVIMGFMLFLPGLATNEILLGLSLFGLGFGIGATDVAMNAHAVEVEKAYLRPIFSAFHAMWSFGGLIGATLGGFALANNFDMQTTLTLAGFTTLLIAFFMRSWMLPDQPNQQLAKKASREEKKSEKQALKAGNVQNRKVLGYVLFLGAMAGAAAIAEGTGVDWSALHHARVLETTEAYAAIALAVFAGAMGVTRLVIDKLVAVRGRIFVIRYGSLVSAIGTSLVVVSTSSPVALAGWLIAGVGIAGVVPQLFAYSAEVGEQSHTGRNMAKVVGITYAGVLSGPAIIGFLTILVPLNLALGFGVVLGLFTAVGTLLIEKRNLNAKAI</sequence>
<evidence type="ECO:0000256" key="4">
    <source>
        <dbReference type="ARBA" id="ARBA00023136"/>
    </source>
</evidence>
<feature type="transmembrane region" description="Helical" evidence="5">
    <location>
        <begin position="374"/>
        <end position="393"/>
    </location>
</feature>
<feature type="transmembrane region" description="Helical" evidence="5">
    <location>
        <begin position="43"/>
        <end position="65"/>
    </location>
</feature>